<accession>A0AAV4QE03</accession>
<organism evidence="2 3">
    <name type="scientific">Caerostris extrusa</name>
    <name type="common">Bark spider</name>
    <name type="synonym">Caerostris bankana</name>
    <dbReference type="NCBI Taxonomy" id="172846"/>
    <lineage>
        <taxon>Eukaryota</taxon>
        <taxon>Metazoa</taxon>
        <taxon>Ecdysozoa</taxon>
        <taxon>Arthropoda</taxon>
        <taxon>Chelicerata</taxon>
        <taxon>Arachnida</taxon>
        <taxon>Araneae</taxon>
        <taxon>Araneomorphae</taxon>
        <taxon>Entelegynae</taxon>
        <taxon>Araneoidea</taxon>
        <taxon>Araneidae</taxon>
        <taxon>Caerostris</taxon>
    </lineage>
</organism>
<sequence>MDISDTITLTPYKRSRSTNGKPPERYGYPVNILDSYEPKDWREIQFTSLVHSSIKYSAQKPPYIFVRKEALTGHEMFYGRRSRTNNLFSGVVCHCGDGRVGVEGRALREKQVPGKKYSFRRLVGKKT</sequence>
<evidence type="ECO:0000256" key="1">
    <source>
        <dbReference type="SAM" id="MobiDB-lite"/>
    </source>
</evidence>
<proteinExistence type="predicted"/>
<comment type="caution">
    <text evidence="2">The sequence shown here is derived from an EMBL/GenBank/DDBJ whole genome shotgun (WGS) entry which is preliminary data.</text>
</comment>
<feature type="region of interest" description="Disordered" evidence="1">
    <location>
        <begin position="1"/>
        <end position="25"/>
    </location>
</feature>
<evidence type="ECO:0000313" key="3">
    <source>
        <dbReference type="Proteomes" id="UP001054945"/>
    </source>
</evidence>
<dbReference type="AlphaFoldDB" id="A0AAV4QE03"/>
<dbReference type="Proteomes" id="UP001054945">
    <property type="component" value="Unassembled WGS sequence"/>
</dbReference>
<name>A0AAV4QE03_CAEEX</name>
<gene>
    <name evidence="2" type="ORF">CEXT_484741</name>
</gene>
<reference evidence="2 3" key="1">
    <citation type="submission" date="2021-06" db="EMBL/GenBank/DDBJ databases">
        <title>Caerostris extrusa draft genome.</title>
        <authorList>
            <person name="Kono N."/>
            <person name="Arakawa K."/>
        </authorList>
    </citation>
    <scope>NUCLEOTIDE SEQUENCE [LARGE SCALE GENOMIC DNA]</scope>
</reference>
<evidence type="ECO:0000313" key="2">
    <source>
        <dbReference type="EMBL" id="GIY07624.1"/>
    </source>
</evidence>
<keyword evidence="3" id="KW-1185">Reference proteome</keyword>
<dbReference type="EMBL" id="BPLR01006132">
    <property type="protein sequence ID" value="GIY07624.1"/>
    <property type="molecule type" value="Genomic_DNA"/>
</dbReference>
<protein>
    <submittedName>
        <fullName evidence="2">Uncharacterized protein</fullName>
    </submittedName>
</protein>